<feature type="compositionally biased region" description="Basic and acidic residues" evidence="1">
    <location>
        <begin position="201"/>
        <end position="224"/>
    </location>
</feature>
<feature type="region of interest" description="Disordered" evidence="1">
    <location>
        <begin position="197"/>
        <end position="232"/>
    </location>
</feature>
<dbReference type="Pfam" id="PF00395">
    <property type="entry name" value="SLH"/>
    <property type="match status" value="2"/>
</dbReference>
<feature type="chain" id="PRO_5046671054" evidence="2">
    <location>
        <begin position="27"/>
        <end position="252"/>
    </location>
</feature>
<dbReference type="PROSITE" id="PS51272">
    <property type="entry name" value="SLH"/>
    <property type="match status" value="2"/>
</dbReference>
<keyword evidence="5" id="KW-1185">Reference proteome</keyword>
<dbReference type="PANTHER" id="PTHR43308">
    <property type="entry name" value="OUTER MEMBRANE PROTEIN ALPHA-RELATED"/>
    <property type="match status" value="1"/>
</dbReference>
<accession>A0ABV1J7X5</accession>
<protein>
    <submittedName>
        <fullName evidence="4">S-layer homology domain-containing protein</fullName>
    </submittedName>
</protein>
<evidence type="ECO:0000256" key="1">
    <source>
        <dbReference type="SAM" id="MobiDB-lite"/>
    </source>
</evidence>
<evidence type="ECO:0000313" key="4">
    <source>
        <dbReference type="EMBL" id="MEQ3354298.1"/>
    </source>
</evidence>
<feature type="domain" description="SLH" evidence="3">
    <location>
        <begin position="78"/>
        <end position="147"/>
    </location>
</feature>
<keyword evidence="2" id="KW-0732">Signal</keyword>
<reference evidence="4 5" key="1">
    <citation type="submission" date="2024-04" db="EMBL/GenBank/DDBJ databases">
        <title>Human intestinal bacterial collection.</title>
        <authorList>
            <person name="Pauvert C."/>
            <person name="Hitch T.C.A."/>
            <person name="Clavel T."/>
        </authorList>
    </citation>
    <scope>NUCLEOTIDE SEQUENCE [LARGE SCALE GENOMIC DNA]</scope>
    <source>
        <strain evidence="4 5">CLA-SR-H026</strain>
    </source>
</reference>
<evidence type="ECO:0000313" key="5">
    <source>
        <dbReference type="Proteomes" id="UP001481872"/>
    </source>
</evidence>
<sequence length="252" mass="27145">MKRICRLLAVLFLATGLILPARGAFAASRDEKIAYLQKAGVVTGYPDGTLGLDAPIKRSEIATLLVKIDGKQAEAAEKAAVFKDVPTSHWANGFIRVASEMKNPGGVSAIVGYPDGTFRPEKNISNAEMMKILVAGAKADLTLADEAKADWPASWINWAREMNIVGPGAGVGELDPDKSATRGDVFVMVYNAKVKPAAPAEKPKANEEKPKTNEEDEKPLKDQDPADAANRGNAFHMIYNGTWAKNLPFLKK</sequence>
<evidence type="ECO:0000256" key="2">
    <source>
        <dbReference type="SAM" id="SignalP"/>
    </source>
</evidence>
<evidence type="ECO:0000259" key="3">
    <source>
        <dbReference type="PROSITE" id="PS51272"/>
    </source>
</evidence>
<proteinExistence type="predicted"/>
<dbReference type="InterPro" id="IPR001119">
    <property type="entry name" value="SLH_dom"/>
</dbReference>
<dbReference type="PANTHER" id="PTHR43308:SF5">
    <property type="entry name" value="S-LAYER PROTEIN _ PEPTIDOGLYCAN ENDO-BETA-N-ACETYLGLUCOSAMINIDASE"/>
    <property type="match status" value="1"/>
</dbReference>
<dbReference type="EMBL" id="JBBNPS010000034">
    <property type="protein sequence ID" value="MEQ3354298.1"/>
    <property type="molecule type" value="Genomic_DNA"/>
</dbReference>
<organism evidence="4 5">
    <name type="scientific">Aedoeadaptatus acetigenes</name>
    <dbReference type="NCBI Taxonomy" id="2981723"/>
    <lineage>
        <taxon>Bacteria</taxon>
        <taxon>Bacillati</taxon>
        <taxon>Bacillota</taxon>
        <taxon>Tissierellia</taxon>
        <taxon>Tissierellales</taxon>
        <taxon>Peptoniphilaceae</taxon>
        <taxon>Aedoeadaptatus</taxon>
    </lineage>
</organism>
<feature type="domain" description="SLH" evidence="3">
    <location>
        <begin position="16"/>
        <end position="77"/>
    </location>
</feature>
<name>A0ABV1J7X5_9FIRM</name>
<feature type="signal peptide" evidence="2">
    <location>
        <begin position="1"/>
        <end position="26"/>
    </location>
</feature>
<dbReference type="Proteomes" id="UP001481872">
    <property type="component" value="Unassembled WGS sequence"/>
</dbReference>
<dbReference type="RefSeq" id="WP_349054574.1">
    <property type="nucleotide sequence ID" value="NZ_JBBNPS010000034.1"/>
</dbReference>
<comment type="caution">
    <text evidence="4">The sequence shown here is derived from an EMBL/GenBank/DDBJ whole genome shotgun (WGS) entry which is preliminary data.</text>
</comment>
<dbReference type="InterPro" id="IPR051465">
    <property type="entry name" value="Cell_Envelope_Struct_Comp"/>
</dbReference>
<gene>
    <name evidence="4" type="ORF">AAA081_08335</name>
</gene>